<sequence length="212" mass="23813">MIQTNKIIVAWDTFINDTYLPLQQNVKIALAVAILLVPAVLFFFLSFQPSNKKIQALTNQKTQLNQELQLTIAKAKNLEKLQAEMAATEELFLETGKLLPKKKEIPALLTNISSLGRSAGLDFLTFKPLSDIDKDFYAEIPVDIHVQGPYHNVGLFLDQVNKLDRIVTVSNINLGGPKKDENEMILSSTCRLVTYRFTNKQLAPKAEGQKKK</sequence>
<dbReference type="EMBL" id="JACNLK010000076">
    <property type="protein sequence ID" value="MBC8209084.1"/>
    <property type="molecule type" value="Genomic_DNA"/>
</dbReference>
<accession>A0A8J6N8Y7</accession>
<dbReference type="InterPro" id="IPR014717">
    <property type="entry name" value="Transl_elong_EF1B/ribsomal_bS6"/>
</dbReference>
<dbReference type="Gene3D" id="3.30.70.60">
    <property type="match status" value="1"/>
</dbReference>
<keyword evidence="1" id="KW-0175">Coiled coil</keyword>
<dbReference type="GO" id="GO:0043683">
    <property type="term" value="P:type IV pilus assembly"/>
    <property type="evidence" value="ECO:0007669"/>
    <property type="project" value="InterPro"/>
</dbReference>
<feature type="coiled-coil region" evidence="1">
    <location>
        <begin position="54"/>
        <end position="81"/>
    </location>
</feature>
<evidence type="ECO:0000256" key="2">
    <source>
        <dbReference type="SAM" id="Phobius"/>
    </source>
</evidence>
<organism evidence="3 4">
    <name type="scientific">Candidatus Desulfatifera sulfidica</name>
    <dbReference type="NCBI Taxonomy" id="2841691"/>
    <lineage>
        <taxon>Bacteria</taxon>
        <taxon>Pseudomonadati</taxon>
        <taxon>Thermodesulfobacteriota</taxon>
        <taxon>Desulfobulbia</taxon>
        <taxon>Desulfobulbales</taxon>
        <taxon>Desulfobulbaceae</taxon>
        <taxon>Candidatus Desulfatifera</taxon>
    </lineage>
</organism>
<dbReference type="InterPro" id="IPR007445">
    <property type="entry name" value="PilO"/>
</dbReference>
<reference evidence="3 4" key="1">
    <citation type="submission" date="2020-08" db="EMBL/GenBank/DDBJ databases">
        <title>Bridging the membrane lipid divide: bacteria of the FCB group superphylum have the potential to synthesize archaeal ether lipids.</title>
        <authorList>
            <person name="Villanueva L."/>
            <person name="Von Meijenfeldt F.A.B."/>
            <person name="Westbye A.B."/>
            <person name="Yadav S."/>
            <person name="Hopmans E.C."/>
            <person name="Dutilh B.E."/>
            <person name="Sinninghe Damste J.S."/>
        </authorList>
    </citation>
    <scope>NUCLEOTIDE SEQUENCE [LARGE SCALE GENOMIC DNA]</scope>
    <source>
        <strain evidence="3">NIOZ-UU81</strain>
    </source>
</reference>
<protein>
    <submittedName>
        <fullName evidence="3">Type 4a pilus biogenesis protein PilO</fullName>
    </submittedName>
</protein>
<dbReference type="PANTHER" id="PTHR39555">
    <property type="entry name" value="FIMBRIAL ASSEMBLY PROTEIN PILO-LIKE PROTEIN-RELATED"/>
    <property type="match status" value="1"/>
</dbReference>
<gene>
    <name evidence="3" type="ORF">H8E79_07960</name>
</gene>
<evidence type="ECO:0000313" key="3">
    <source>
        <dbReference type="EMBL" id="MBC8209084.1"/>
    </source>
</evidence>
<dbReference type="GO" id="GO:0043107">
    <property type="term" value="P:type IV pilus-dependent motility"/>
    <property type="evidence" value="ECO:0007669"/>
    <property type="project" value="InterPro"/>
</dbReference>
<evidence type="ECO:0000313" key="4">
    <source>
        <dbReference type="Proteomes" id="UP000599024"/>
    </source>
</evidence>
<dbReference type="Proteomes" id="UP000599024">
    <property type="component" value="Unassembled WGS sequence"/>
</dbReference>
<comment type="caution">
    <text evidence="3">The sequence shown here is derived from an EMBL/GenBank/DDBJ whole genome shotgun (WGS) entry which is preliminary data.</text>
</comment>
<keyword evidence="2" id="KW-0472">Membrane</keyword>
<dbReference type="Pfam" id="PF04350">
    <property type="entry name" value="PilO"/>
    <property type="match status" value="1"/>
</dbReference>
<feature type="transmembrane region" description="Helical" evidence="2">
    <location>
        <begin position="28"/>
        <end position="47"/>
    </location>
</feature>
<proteinExistence type="predicted"/>
<evidence type="ECO:0000256" key="1">
    <source>
        <dbReference type="SAM" id="Coils"/>
    </source>
</evidence>
<keyword evidence="2" id="KW-0812">Transmembrane</keyword>
<keyword evidence="2" id="KW-1133">Transmembrane helix</keyword>
<dbReference type="AlphaFoldDB" id="A0A8J6N8Y7"/>
<name>A0A8J6N8Y7_9BACT</name>
<dbReference type="PANTHER" id="PTHR39555:SF1">
    <property type="entry name" value="TYPE IV PILUS INNER MEMBRANE COMPONENT PILO"/>
    <property type="match status" value="1"/>
</dbReference>